<keyword evidence="1" id="KW-0732">Signal</keyword>
<evidence type="ECO:0000313" key="3">
    <source>
        <dbReference type="Proteomes" id="UP000228945"/>
    </source>
</evidence>
<feature type="chain" id="PRO_5013635589" evidence="1">
    <location>
        <begin position="17"/>
        <end position="99"/>
    </location>
</feature>
<evidence type="ECO:0000313" key="2">
    <source>
        <dbReference type="EMBL" id="ATQ43828.1"/>
    </source>
</evidence>
<evidence type="ECO:0000256" key="1">
    <source>
        <dbReference type="SAM" id="SignalP"/>
    </source>
</evidence>
<sequence length="99" mass="10097">MQAALLLLTLLGSADAAVESPPLQPLPMEELAGATAGAAPARAVSIVRRDDGVALRITLDGSTRSLSPSLSNLAVNSDPASVVQAQLRLAVDVKLDLGR</sequence>
<dbReference type="AlphaFoldDB" id="A0A2D2B0Q3"/>
<reference evidence="2 3" key="1">
    <citation type="submission" date="2017-10" db="EMBL/GenBank/DDBJ databases">
        <title>Genome sequence of Caulobacter mirabilis FWC38.</title>
        <authorList>
            <person name="Fiebig A."/>
            <person name="Crosson S."/>
        </authorList>
    </citation>
    <scope>NUCLEOTIDE SEQUENCE [LARGE SCALE GENOMIC DNA]</scope>
    <source>
        <strain evidence="2 3">FWC 38</strain>
    </source>
</reference>
<dbReference type="RefSeq" id="WP_099623076.1">
    <property type="nucleotide sequence ID" value="NZ_CP024201.1"/>
</dbReference>
<gene>
    <name evidence="2" type="ORF">CSW64_16210</name>
</gene>
<feature type="signal peptide" evidence="1">
    <location>
        <begin position="1"/>
        <end position="16"/>
    </location>
</feature>
<protein>
    <submittedName>
        <fullName evidence="2">Uncharacterized protein</fullName>
    </submittedName>
</protein>
<dbReference type="Proteomes" id="UP000228945">
    <property type="component" value="Chromosome"/>
</dbReference>
<dbReference type="EMBL" id="CP024201">
    <property type="protein sequence ID" value="ATQ43828.1"/>
    <property type="molecule type" value="Genomic_DNA"/>
</dbReference>
<accession>A0A2D2B0Q3</accession>
<organism evidence="2 3">
    <name type="scientific">Caulobacter mirabilis</name>
    <dbReference type="NCBI Taxonomy" id="69666"/>
    <lineage>
        <taxon>Bacteria</taxon>
        <taxon>Pseudomonadati</taxon>
        <taxon>Pseudomonadota</taxon>
        <taxon>Alphaproteobacteria</taxon>
        <taxon>Caulobacterales</taxon>
        <taxon>Caulobacteraceae</taxon>
        <taxon>Caulobacter</taxon>
    </lineage>
</organism>
<proteinExistence type="predicted"/>
<dbReference type="KEGG" id="cmb:CSW64_16210"/>
<name>A0A2D2B0Q3_9CAUL</name>
<keyword evidence="3" id="KW-1185">Reference proteome</keyword>